<evidence type="ECO:0000256" key="6">
    <source>
        <dbReference type="ARBA" id="ARBA00013170"/>
    </source>
</evidence>
<evidence type="ECO:0000256" key="9">
    <source>
        <dbReference type="ARBA" id="ARBA00022516"/>
    </source>
</evidence>
<evidence type="ECO:0000256" key="19">
    <source>
        <dbReference type="RuleBase" id="RU003750"/>
    </source>
</evidence>
<feature type="transmembrane region" description="Helical" evidence="20">
    <location>
        <begin position="12"/>
        <end position="29"/>
    </location>
</feature>
<reference evidence="21" key="1">
    <citation type="submission" date="2020-10" db="EMBL/GenBank/DDBJ databases">
        <authorList>
            <person name="Gilroy R."/>
        </authorList>
    </citation>
    <scope>NUCLEOTIDE SEQUENCE</scope>
    <source>
        <strain evidence="21">2830</strain>
    </source>
</reference>
<keyword evidence="8" id="KW-1003">Cell membrane</keyword>
<dbReference type="InterPro" id="IPR000462">
    <property type="entry name" value="CDP-OH_P_trans"/>
</dbReference>
<evidence type="ECO:0000256" key="18">
    <source>
        <dbReference type="NCBIfam" id="TIGR00560"/>
    </source>
</evidence>
<evidence type="ECO:0000256" key="10">
    <source>
        <dbReference type="ARBA" id="ARBA00022679"/>
    </source>
</evidence>
<dbReference type="NCBIfam" id="TIGR00560">
    <property type="entry name" value="pgsA"/>
    <property type="match status" value="1"/>
</dbReference>
<dbReference type="FunFam" id="1.20.120.1760:FF:000004">
    <property type="entry name" value="CDP-diacylglycerol--glycerol-3-phosphate 3-phosphatidyltransferase"/>
    <property type="match status" value="1"/>
</dbReference>
<evidence type="ECO:0000256" key="17">
    <source>
        <dbReference type="ARBA" id="ARBA00048586"/>
    </source>
</evidence>
<dbReference type="Gene3D" id="1.20.120.1760">
    <property type="match status" value="1"/>
</dbReference>
<evidence type="ECO:0000256" key="11">
    <source>
        <dbReference type="ARBA" id="ARBA00022692"/>
    </source>
</evidence>
<dbReference type="InterPro" id="IPR004570">
    <property type="entry name" value="Phosphatidylglycerol_P_synth"/>
</dbReference>
<evidence type="ECO:0000256" key="8">
    <source>
        <dbReference type="ARBA" id="ARBA00022475"/>
    </source>
</evidence>
<dbReference type="AlphaFoldDB" id="A0A9D1HJX5"/>
<evidence type="ECO:0000256" key="15">
    <source>
        <dbReference type="ARBA" id="ARBA00023209"/>
    </source>
</evidence>
<evidence type="ECO:0000313" key="22">
    <source>
        <dbReference type="Proteomes" id="UP000824124"/>
    </source>
</evidence>
<feature type="transmembrane region" description="Helical" evidence="20">
    <location>
        <begin position="130"/>
        <end position="149"/>
    </location>
</feature>
<keyword evidence="15" id="KW-0594">Phospholipid biosynthesis</keyword>
<organism evidence="21 22">
    <name type="scientific">Candidatus Avidehalobacter gallistercoris</name>
    <dbReference type="NCBI Taxonomy" id="2840694"/>
    <lineage>
        <taxon>Bacteria</taxon>
        <taxon>Bacillati</taxon>
        <taxon>Bacillota</taxon>
        <taxon>Clostridia</taxon>
        <taxon>Eubacteriales</taxon>
        <taxon>Peptococcaceae</taxon>
        <taxon>Peptococcaceae incertae sedis</taxon>
        <taxon>Candidatus Avidehalobacter</taxon>
    </lineage>
</organism>
<keyword evidence="9" id="KW-0444">Lipid biosynthesis</keyword>
<dbReference type="EC" id="2.7.8.5" evidence="6 18"/>
<dbReference type="GO" id="GO:0005886">
    <property type="term" value="C:plasma membrane"/>
    <property type="evidence" value="ECO:0007669"/>
    <property type="project" value="UniProtKB-SubCell"/>
</dbReference>
<dbReference type="Pfam" id="PF01066">
    <property type="entry name" value="CDP-OH_P_transf"/>
    <property type="match status" value="1"/>
</dbReference>
<evidence type="ECO:0000256" key="16">
    <source>
        <dbReference type="ARBA" id="ARBA00023264"/>
    </source>
</evidence>
<evidence type="ECO:0000256" key="12">
    <source>
        <dbReference type="ARBA" id="ARBA00022989"/>
    </source>
</evidence>
<evidence type="ECO:0000313" key="21">
    <source>
        <dbReference type="EMBL" id="HIU10435.1"/>
    </source>
</evidence>
<evidence type="ECO:0000256" key="13">
    <source>
        <dbReference type="ARBA" id="ARBA00023098"/>
    </source>
</evidence>
<feature type="transmembrane region" description="Helical" evidence="20">
    <location>
        <begin position="72"/>
        <end position="94"/>
    </location>
</feature>
<dbReference type="GO" id="GO:0008444">
    <property type="term" value="F:CDP-diacylglycerol-glycerol-3-phosphate 3-phosphatidyltransferase activity"/>
    <property type="evidence" value="ECO:0007669"/>
    <property type="project" value="UniProtKB-UniRule"/>
</dbReference>
<evidence type="ECO:0000256" key="4">
    <source>
        <dbReference type="ARBA" id="ARBA00005189"/>
    </source>
</evidence>
<comment type="similarity">
    <text evidence="5 19">Belongs to the CDP-alcohol phosphatidyltransferase class-I family.</text>
</comment>
<comment type="catalytic activity">
    <reaction evidence="17">
        <text>a CDP-1,2-diacyl-sn-glycerol + sn-glycerol 3-phosphate = a 1,2-diacyl-sn-glycero-3-phospho-(1'-sn-glycero-3'-phosphate) + CMP + H(+)</text>
        <dbReference type="Rhea" id="RHEA:12593"/>
        <dbReference type="ChEBI" id="CHEBI:15378"/>
        <dbReference type="ChEBI" id="CHEBI:57597"/>
        <dbReference type="ChEBI" id="CHEBI:58332"/>
        <dbReference type="ChEBI" id="CHEBI:60110"/>
        <dbReference type="ChEBI" id="CHEBI:60377"/>
        <dbReference type="EC" id="2.7.8.5"/>
    </reaction>
</comment>
<gene>
    <name evidence="21" type="primary">pgsA</name>
    <name evidence="21" type="ORF">IAB00_04205</name>
</gene>
<keyword evidence="11 20" id="KW-0812">Transmembrane</keyword>
<dbReference type="InterPro" id="IPR043130">
    <property type="entry name" value="CDP-OH_PTrfase_TM_dom"/>
</dbReference>
<keyword evidence="10 19" id="KW-0808">Transferase</keyword>
<sequence>MNLANRVTMARFLLVPVFVLIVTLFHGWLADLLAGLVFIVAACTDFIDGHIARSRNMISTFGKFMDPLVDKILVTAAMVTLVAMGRVPAWVVILILAREFAITGLRTVAVSSGVVIAASKLGKWKTACQMVALALLLVYTLPFLPNTFIYVLGQVLLYTALVLTYISGWDYLKGCREILSDM</sequence>
<name>A0A9D1HJX5_9FIRM</name>
<comment type="subcellular location">
    <subcellularLocation>
        <location evidence="2">Cell membrane</location>
        <topology evidence="2">Multi-pass membrane protein</topology>
    </subcellularLocation>
</comment>
<dbReference type="EMBL" id="DVMH01000021">
    <property type="protein sequence ID" value="HIU10435.1"/>
    <property type="molecule type" value="Genomic_DNA"/>
</dbReference>
<dbReference type="PIRSF" id="PIRSF000847">
    <property type="entry name" value="Phos_ph_gly_syn"/>
    <property type="match status" value="1"/>
</dbReference>
<dbReference type="PANTHER" id="PTHR14269">
    <property type="entry name" value="CDP-DIACYLGLYCEROL--GLYCEROL-3-PHOSPHATE 3-PHOSPHATIDYLTRANSFERASE-RELATED"/>
    <property type="match status" value="1"/>
</dbReference>
<comment type="caution">
    <text evidence="21">The sequence shown here is derived from an EMBL/GenBank/DDBJ whole genome shotgun (WGS) entry which is preliminary data.</text>
</comment>
<reference evidence="21" key="2">
    <citation type="journal article" date="2021" name="PeerJ">
        <title>Extensive microbial diversity within the chicken gut microbiome revealed by metagenomics and culture.</title>
        <authorList>
            <person name="Gilroy R."/>
            <person name="Ravi A."/>
            <person name="Getino M."/>
            <person name="Pursley I."/>
            <person name="Horton D.L."/>
            <person name="Alikhan N.F."/>
            <person name="Baker D."/>
            <person name="Gharbi K."/>
            <person name="Hall N."/>
            <person name="Watson M."/>
            <person name="Adriaenssens E.M."/>
            <person name="Foster-Nyarko E."/>
            <person name="Jarju S."/>
            <person name="Secka A."/>
            <person name="Antonio M."/>
            <person name="Oren A."/>
            <person name="Chaudhuri R.R."/>
            <person name="La Ragione R."/>
            <person name="Hildebrand F."/>
            <person name="Pallen M.J."/>
        </authorList>
    </citation>
    <scope>NUCLEOTIDE SEQUENCE</scope>
    <source>
        <strain evidence="21">2830</strain>
    </source>
</reference>
<dbReference type="Proteomes" id="UP000824124">
    <property type="component" value="Unassembled WGS sequence"/>
</dbReference>
<evidence type="ECO:0000256" key="1">
    <source>
        <dbReference type="ARBA" id="ARBA00003973"/>
    </source>
</evidence>
<proteinExistence type="inferred from homology"/>
<keyword evidence="14 20" id="KW-0472">Membrane</keyword>
<dbReference type="InterPro" id="IPR050324">
    <property type="entry name" value="CDP-alcohol_PTase-I"/>
</dbReference>
<protein>
    <recommendedName>
        <fullName evidence="7 18">CDP-diacylglycerol--glycerol-3-phosphate 3-phosphatidyltransferase</fullName>
        <ecNumber evidence="6 18">2.7.8.5</ecNumber>
    </recommendedName>
</protein>
<evidence type="ECO:0000256" key="14">
    <source>
        <dbReference type="ARBA" id="ARBA00023136"/>
    </source>
</evidence>
<accession>A0A9D1HJX5</accession>
<dbReference type="PANTHER" id="PTHR14269:SF62">
    <property type="entry name" value="CDP-DIACYLGLYCEROL--GLYCEROL-3-PHOSPHATE 3-PHOSPHATIDYLTRANSFERASE 1, CHLOROPLASTIC"/>
    <property type="match status" value="1"/>
</dbReference>
<comment type="function">
    <text evidence="1">This protein catalyzes the committed step to the synthesis of the acidic phospholipids.</text>
</comment>
<evidence type="ECO:0000256" key="2">
    <source>
        <dbReference type="ARBA" id="ARBA00004651"/>
    </source>
</evidence>
<keyword evidence="12 20" id="KW-1133">Transmembrane helix</keyword>
<evidence type="ECO:0000256" key="20">
    <source>
        <dbReference type="SAM" id="Phobius"/>
    </source>
</evidence>
<evidence type="ECO:0000256" key="5">
    <source>
        <dbReference type="ARBA" id="ARBA00010441"/>
    </source>
</evidence>
<comment type="pathway">
    <text evidence="3">Phospholipid metabolism; phosphatidylglycerol biosynthesis; phosphatidylglycerol from CDP-diacylglycerol: step 1/2.</text>
</comment>
<dbReference type="InterPro" id="IPR048254">
    <property type="entry name" value="CDP_ALCOHOL_P_TRANSF_CS"/>
</dbReference>
<comment type="pathway">
    <text evidence="4">Lipid metabolism.</text>
</comment>
<keyword evidence="16" id="KW-1208">Phospholipid metabolism</keyword>
<keyword evidence="13" id="KW-0443">Lipid metabolism</keyword>
<dbReference type="GO" id="GO:0046474">
    <property type="term" value="P:glycerophospholipid biosynthetic process"/>
    <property type="evidence" value="ECO:0007669"/>
    <property type="project" value="TreeGrafter"/>
</dbReference>
<evidence type="ECO:0000256" key="7">
    <source>
        <dbReference type="ARBA" id="ARBA00014944"/>
    </source>
</evidence>
<evidence type="ECO:0000256" key="3">
    <source>
        <dbReference type="ARBA" id="ARBA00005042"/>
    </source>
</evidence>
<dbReference type="PROSITE" id="PS00379">
    <property type="entry name" value="CDP_ALCOHOL_P_TRANSF"/>
    <property type="match status" value="1"/>
</dbReference>